<feature type="chain" id="PRO_5017418106" description="Autotransporter-like protein" evidence="1">
    <location>
        <begin position="33"/>
        <end position="385"/>
    </location>
</feature>
<organism evidence="2 3">
    <name type="scientific">Dichotomicrobium thermohalophilum</name>
    <dbReference type="NCBI Taxonomy" id="933063"/>
    <lineage>
        <taxon>Bacteria</taxon>
        <taxon>Pseudomonadati</taxon>
        <taxon>Pseudomonadota</taxon>
        <taxon>Alphaproteobacteria</taxon>
        <taxon>Hyphomicrobiales</taxon>
        <taxon>Hyphomicrobiaceae</taxon>
        <taxon>Dichotomicrobium</taxon>
    </lineage>
</organism>
<evidence type="ECO:0000313" key="2">
    <source>
        <dbReference type="EMBL" id="RIA54988.1"/>
    </source>
</evidence>
<dbReference type="RefSeq" id="WP_147361456.1">
    <property type="nucleotide sequence ID" value="NZ_QXDF01000001.1"/>
</dbReference>
<dbReference type="SUPFAM" id="SSF103515">
    <property type="entry name" value="Autotransporter"/>
    <property type="match status" value="1"/>
</dbReference>
<feature type="signal peptide" evidence="1">
    <location>
        <begin position="1"/>
        <end position="32"/>
    </location>
</feature>
<evidence type="ECO:0008006" key="4">
    <source>
        <dbReference type="Google" id="ProtNLM"/>
    </source>
</evidence>
<name>A0A397Q1Q8_9HYPH</name>
<dbReference type="Gene3D" id="2.40.128.130">
    <property type="entry name" value="Autotransporter beta-domain"/>
    <property type="match status" value="1"/>
</dbReference>
<keyword evidence="3" id="KW-1185">Reference proteome</keyword>
<dbReference type="OrthoDB" id="5720638at2"/>
<evidence type="ECO:0000313" key="3">
    <source>
        <dbReference type="Proteomes" id="UP000266273"/>
    </source>
</evidence>
<sequence length="385" mass="41091">MSVIGLRHPEPRSSVAAVLFLFLSASSQTLQAASICESEGTVVTTCADRLADVHQNLLQQRKDRAINVEPEHGQVAGRINGRAWDAGANGNFPLFLAPQGTAVELRTSLSQWGAYFAREDAEKIEKVQGSVPEGTDLPDPATAASKKVDVWSSTKIEGIAPGSSRQGVISHFGADYTVSEDFLVGASVEFEDLEQQTGILGGATAAGTAYMIGPYVAQRLTENLVFDARLAWGESDDLVDPDGVASRFAAERRLAKARLKGDFDLAGWQVSSSAAFIHATEVPEGFGQGVTTNKLSLGPEMRRSFQLENGSVIEPFLHYRSTAELEPVEGLSELDALAVNGALGGGVNVTMPDEYRIQATTQFESVDAQTDPNVTGRVQLTVPLP</sequence>
<dbReference type="InterPro" id="IPR036709">
    <property type="entry name" value="Autotransporte_beta_dom_sf"/>
</dbReference>
<keyword evidence="1" id="KW-0732">Signal</keyword>
<protein>
    <recommendedName>
        <fullName evidence="4">Autotransporter-like protein</fullName>
    </recommendedName>
</protein>
<reference evidence="2 3" key="1">
    <citation type="submission" date="2018-08" db="EMBL/GenBank/DDBJ databases">
        <title>Genomic Encyclopedia of Archaeal and Bacterial Type Strains, Phase II (KMG-II): from individual species to whole genera.</title>
        <authorList>
            <person name="Goeker M."/>
        </authorList>
    </citation>
    <scope>NUCLEOTIDE SEQUENCE [LARGE SCALE GENOMIC DNA]</scope>
    <source>
        <strain evidence="2 3">DSM 5002</strain>
    </source>
</reference>
<dbReference type="Proteomes" id="UP000266273">
    <property type="component" value="Unassembled WGS sequence"/>
</dbReference>
<gene>
    <name evidence="2" type="ORF">BXY53_0038</name>
</gene>
<dbReference type="EMBL" id="QXDF01000001">
    <property type="protein sequence ID" value="RIA54988.1"/>
    <property type="molecule type" value="Genomic_DNA"/>
</dbReference>
<dbReference type="AlphaFoldDB" id="A0A397Q1Q8"/>
<comment type="caution">
    <text evidence="2">The sequence shown here is derived from an EMBL/GenBank/DDBJ whole genome shotgun (WGS) entry which is preliminary data.</text>
</comment>
<proteinExistence type="predicted"/>
<evidence type="ECO:0000256" key="1">
    <source>
        <dbReference type="SAM" id="SignalP"/>
    </source>
</evidence>
<accession>A0A397Q1Q8</accession>